<dbReference type="Pfam" id="PF00005">
    <property type="entry name" value="ABC_tran"/>
    <property type="match status" value="1"/>
</dbReference>
<dbReference type="SUPFAM" id="SSF52540">
    <property type="entry name" value="P-loop containing nucleoside triphosphate hydrolases"/>
    <property type="match status" value="1"/>
</dbReference>
<organism evidence="10 11">
    <name type="scientific">Spirilliplanes yamanashiensis</name>
    <dbReference type="NCBI Taxonomy" id="42233"/>
    <lineage>
        <taxon>Bacteria</taxon>
        <taxon>Bacillati</taxon>
        <taxon>Actinomycetota</taxon>
        <taxon>Actinomycetes</taxon>
        <taxon>Micromonosporales</taxon>
        <taxon>Micromonosporaceae</taxon>
        <taxon>Spirilliplanes</taxon>
    </lineage>
</organism>
<evidence type="ECO:0000313" key="11">
    <source>
        <dbReference type="Proteomes" id="UP000652013"/>
    </source>
</evidence>
<dbReference type="GO" id="GO:0046677">
    <property type="term" value="P:response to antibiotic"/>
    <property type="evidence" value="ECO:0007669"/>
    <property type="project" value="UniProtKB-KW"/>
</dbReference>
<evidence type="ECO:0000256" key="8">
    <source>
        <dbReference type="ARBA" id="ARBA00023251"/>
    </source>
</evidence>
<evidence type="ECO:0000256" key="4">
    <source>
        <dbReference type="ARBA" id="ARBA00022741"/>
    </source>
</evidence>
<keyword evidence="5 10" id="KW-0067">ATP-binding</keyword>
<sequence length="305" mass="32345">MSDIVVNHLMKRYGSRTAVHDVSFSVEPGEIFGILGPNGAGKTTTVEVIAGLRDADGGDVEVLGLPPTAPELRHQVGVQLQESSLPDKLRVAEALGLYASFHRHPADPAELIDRLGLGDRRDTAYAALSGGQKQRLSIALALVGNPRLVLLDELTTGLDPAARRDTWQLVRDVRDRGVTVVLVTHAMEEAQELCDRVAVIAAGRVRAVDTPAGLAGAVAGEQRLRFALTAPLPDALFTALPEVTSVRQHGPQTEVTGAGNLLFAVVGLLSRHGAVPTDLRLDQPSLDDAYLALTAADDTLHGSLR</sequence>
<evidence type="ECO:0000256" key="6">
    <source>
        <dbReference type="ARBA" id="ARBA00022967"/>
    </source>
</evidence>
<dbReference type="InterPro" id="IPR050763">
    <property type="entry name" value="ABC_transporter_ATP-binding"/>
</dbReference>
<proteinExistence type="predicted"/>
<dbReference type="Gene3D" id="3.40.50.300">
    <property type="entry name" value="P-loop containing nucleotide triphosphate hydrolases"/>
    <property type="match status" value="1"/>
</dbReference>
<feature type="domain" description="ABC transporter" evidence="9">
    <location>
        <begin position="4"/>
        <end position="227"/>
    </location>
</feature>
<dbReference type="InterPro" id="IPR017871">
    <property type="entry name" value="ABC_transporter-like_CS"/>
</dbReference>
<dbReference type="GO" id="GO:0005886">
    <property type="term" value="C:plasma membrane"/>
    <property type="evidence" value="ECO:0007669"/>
    <property type="project" value="UniProtKB-SubCell"/>
</dbReference>
<dbReference type="EMBL" id="BOOY01000004">
    <property type="protein sequence ID" value="GIJ01423.1"/>
    <property type="molecule type" value="Genomic_DNA"/>
</dbReference>
<dbReference type="FunFam" id="3.40.50.300:FF:000589">
    <property type="entry name" value="ABC transporter, ATP-binding subunit"/>
    <property type="match status" value="1"/>
</dbReference>
<dbReference type="InterPro" id="IPR003593">
    <property type="entry name" value="AAA+_ATPase"/>
</dbReference>
<evidence type="ECO:0000256" key="1">
    <source>
        <dbReference type="ARBA" id="ARBA00004202"/>
    </source>
</evidence>
<keyword evidence="8" id="KW-0046">Antibiotic resistance</keyword>
<evidence type="ECO:0000256" key="5">
    <source>
        <dbReference type="ARBA" id="ARBA00022840"/>
    </source>
</evidence>
<reference evidence="10" key="1">
    <citation type="submission" date="2021-01" db="EMBL/GenBank/DDBJ databases">
        <title>Whole genome shotgun sequence of Spirilliplanes yamanashiensis NBRC 15828.</title>
        <authorList>
            <person name="Komaki H."/>
            <person name="Tamura T."/>
        </authorList>
    </citation>
    <scope>NUCLEOTIDE SEQUENCE</scope>
    <source>
        <strain evidence="10">NBRC 15828</strain>
    </source>
</reference>
<evidence type="ECO:0000256" key="2">
    <source>
        <dbReference type="ARBA" id="ARBA00022448"/>
    </source>
</evidence>
<evidence type="ECO:0000256" key="7">
    <source>
        <dbReference type="ARBA" id="ARBA00023136"/>
    </source>
</evidence>
<gene>
    <name evidence="10" type="ORF">Sya03_07750</name>
</gene>
<dbReference type="CDD" id="cd03230">
    <property type="entry name" value="ABC_DR_subfamily_A"/>
    <property type="match status" value="1"/>
</dbReference>
<evidence type="ECO:0000259" key="9">
    <source>
        <dbReference type="PROSITE" id="PS50893"/>
    </source>
</evidence>
<keyword evidence="6" id="KW-1278">Translocase</keyword>
<dbReference type="GO" id="GO:0005524">
    <property type="term" value="F:ATP binding"/>
    <property type="evidence" value="ECO:0007669"/>
    <property type="project" value="UniProtKB-KW"/>
</dbReference>
<dbReference type="AlphaFoldDB" id="A0A8J4DHL8"/>
<keyword evidence="3" id="KW-1003">Cell membrane</keyword>
<protein>
    <submittedName>
        <fullName evidence="10">Multidrug ABC transporter ATP-binding protein</fullName>
    </submittedName>
</protein>
<name>A0A8J4DHL8_9ACTN</name>
<keyword evidence="7" id="KW-0472">Membrane</keyword>
<comment type="subcellular location">
    <subcellularLocation>
        <location evidence="1">Cell membrane</location>
        <topology evidence="1">Peripheral membrane protein</topology>
    </subcellularLocation>
</comment>
<dbReference type="RefSeq" id="WP_203936751.1">
    <property type="nucleotide sequence ID" value="NZ_BAAAGJ010000005.1"/>
</dbReference>
<dbReference type="SMART" id="SM00382">
    <property type="entry name" value="AAA"/>
    <property type="match status" value="1"/>
</dbReference>
<dbReference type="InterPro" id="IPR027417">
    <property type="entry name" value="P-loop_NTPase"/>
</dbReference>
<dbReference type="GO" id="GO:0016887">
    <property type="term" value="F:ATP hydrolysis activity"/>
    <property type="evidence" value="ECO:0007669"/>
    <property type="project" value="InterPro"/>
</dbReference>
<dbReference type="PANTHER" id="PTHR42711:SF16">
    <property type="entry name" value="ABC TRANSPORTER ATP-BINDING PROTEIN"/>
    <property type="match status" value="1"/>
</dbReference>
<evidence type="ECO:0000256" key="3">
    <source>
        <dbReference type="ARBA" id="ARBA00022475"/>
    </source>
</evidence>
<evidence type="ECO:0000313" key="10">
    <source>
        <dbReference type="EMBL" id="GIJ01423.1"/>
    </source>
</evidence>
<dbReference type="PROSITE" id="PS00211">
    <property type="entry name" value="ABC_TRANSPORTER_1"/>
    <property type="match status" value="1"/>
</dbReference>
<dbReference type="Proteomes" id="UP000652013">
    <property type="component" value="Unassembled WGS sequence"/>
</dbReference>
<dbReference type="InterPro" id="IPR003439">
    <property type="entry name" value="ABC_transporter-like_ATP-bd"/>
</dbReference>
<dbReference type="PROSITE" id="PS50893">
    <property type="entry name" value="ABC_TRANSPORTER_2"/>
    <property type="match status" value="1"/>
</dbReference>
<keyword evidence="11" id="KW-1185">Reference proteome</keyword>
<accession>A0A8J4DHL8</accession>
<comment type="caution">
    <text evidence="10">The sequence shown here is derived from an EMBL/GenBank/DDBJ whole genome shotgun (WGS) entry which is preliminary data.</text>
</comment>
<keyword evidence="4" id="KW-0547">Nucleotide-binding</keyword>
<keyword evidence="2" id="KW-0813">Transport</keyword>
<dbReference type="PANTHER" id="PTHR42711">
    <property type="entry name" value="ABC TRANSPORTER ATP-BINDING PROTEIN"/>
    <property type="match status" value="1"/>
</dbReference>